<dbReference type="EMBL" id="UYYF01000241">
    <property type="protein sequence ID" value="VDM97262.1"/>
    <property type="molecule type" value="Genomic_DNA"/>
</dbReference>
<dbReference type="AlphaFoldDB" id="A0A0N5CND3"/>
<protein>
    <submittedName>
        <fullName evidence="1 3">Uncharacterized protein</fullName>
    </submittedName>
</protein>
<dbReference type="Proteomes" id="UP000276776">
    <property type="component" value="Unassembled WGS sequence"/>
</dbReference>
<keyword evidence="2" id="KW-1185">Reference proteome</keyword>
<accession>A0A0N5CND3</accession>
<evidence type="ECO:0000313" key="2">
    <source>
        <dbReference type="Proteomes" id="UP000276776"/>
    </source>
</evidence>
<gene>
    <name evidence="1" type="ORF">TCLT_LOCUS1690</name>
</gene>
<reference evidence="1 2" key="2">
    <citation type="submission" date="2018-11" db="EMBL/GenBank/DDBJ databases">
        <authorList>
            <consortium name="Pathogen Informatics"/>
        </authorList>
    </citation>
    <scope>NUCLEOTIDE SEQUENCE [LARGE SCALE GENOMIC DNA]</scope>
</reference>
<evidence type="ECO:0000313" key="1">
    <source>
        <dbReference type="EMBL" id="VDM97262.1"/>
    </source>
</evidence>
<name>A0A0N5CND3_THECL</name>
<dbReference type="WBParaSite" id="TCLT_0000168901-mRNA-1">
    <property type="protein sequence ID" value="TCLT_0000168901-mRNA-1"/>
    <property type="gene ID" value="TCLT_0000168901"/>
</dbReference>
<evidence type="ECO:0000313" key="3">
    <source>
        <dbReference type="WBParaSite" id="TCLT_0000168901-mRNA-1"/>
    </source>
</evidence>
<sequence length="52" mass="5848">MRLTFQSSLLISWRLRGSWQTSTGSNSSTLGVQNTVPEICLSLAWQSRIVSY</sequence>
<organism evidence="3">
    <name type="scientific">Thelazia callipaeda</name>
    <name type="common">Oriental eyeworm</name>
    <name type="synonym">Parasitic nematode</name>
    <dbReference type="NCBI Taxonomy" id="103827"/>
    <lineage>
        <taxon>Eukaryota</taxon>
        <taxon>Metazoa</taxon>
        <taxon>Ecdysozoa</taxon>
        <taxon>Nematoda</taxon>
        <taxon>Chromadorea</taxon>
        <taxon>Rhabditida</taxon>
        <taxon>Spirurina</taxon>
        <taxon>Spiruromorpha</taxon>
        <taxon>Thelazioidea</taxon>
        <taxon>Thelaziidae</taxon>
        <taxon>Thelazia</taxon>
    </lineage>
</organism>
<reference evidence="3" key="1">
    <citation type="submission" date="2017-02" db="UniProtKB">
        <authorList>
            <consortium name="WormBaseParasite"/>
        </authorList>
    </citation>
    <scope>IDENTIFICATION</scope>
</reference>
<proteinExistence type="predicted"/>